<feature type="coiled-coil region" evidence="9">
    <location>
        <begin position="512"/>
        <end position="539"/>
    </location>
</feature>
<proteinExistence type="inferred from homology"/>
<dbReference type="Gramene" id="PRQ31147">
    <property type="protein sequence ID" value="PRQ31147"/>
    <property type="gene ID" value="RchiOBHm_Chr5g0032281"/>
</dbReference>
<organism evidence="13 14">
    <name type="scientific">Rosa chinensis</name>
    <name type="common">China rose</name>
    <dbReference type="NCBI Taxonomy" id="74649"/>
    <lineage>
        <taxon>Eukaryota</taxon>
        <taxon>Viridiplantae</taxon>
        <taxon>Streptophyta</taxon>
        <taxon>Embryophyta</taxon>
        <taxon>Tracheophyta</taxon>
        <taxon>Spermatophyta</taxon>
        <taxon>Magnoliopsida</taxon>
        <taxon>eudicotyledons</taxon>
        <taxon>Gunneridae</taxon>
        <taxon>Pentapetalae</taxon>
        <taxon>rosids</taxon>
        <taxon>fabids</taxon>
        <taxon>Rosales</taxon>
        <taxon>Rosaceae</taxon>
        <taxon>Rosoideae</taxon>
        <taxon>Rosoideae incertae sedis</taxon>
        <taxon>Rosa</taxon>
    </lineage>
</organism>
<dbReference type="GO" id="GO:0003677">
    <property type="term" value="F:DNA binding"/>
    <property type="evidence" value="ECO:0007669"/>
    <property type="project" value="UniProtKB-KW"/>
</dbReference>
<keyword evidence="5" id="KW-0677">Repeat</keyword>
<evidence type="ECO:0000256" key="1">
    <source>
        <dbReference type="ARBA" id="ARBA00004123"/>
    </source>
</evidence>
<evidence type="ECO:0000313" key="14">
    <source>
        <dbReference type="Proteomes" id="UP000238479"/>
    </source>
</evidence>
<keyword evidence="8" id="KW-0539">Nucleus</keyword>
<dbReference type="InterPro" id="IPR009057">
    <property type="entry name" value="Homeodomain-like_sf"/>
</dbReference>
<dbReference type="InterPro" id="IPR047240">
    <property type="entry name" value="SANT_CDC5L_II"/>
</dbReference>
<feature type="region of interest" description="Disordered" evidence="10">
    <location>
        <begin position="114"/>
        <end position="137"/>
    </location>
</feature>
<reference evidence="13 14" key="1">
    <citation type="journal article" date="2018" name="Nat. Genet.">
        <title>The Rosa genome provides new insights in the design of modern roses.</title>
        <authorList>
            <person name="Bendahmane M."/>
        </authorList>
    </citation>
    <scope>NUCLEOTIDE SEQUENCE [LARGE SCALE GENOMIC DNA]</scope>
    <source>
        <strain evidence="14">cv. Old Blush</strain>
    </source>
</reference>
<feature type="domain" description="Myb-like" evidence="11">
    <location>
        <begin position="52"/>
        <end position="102"/>
    </location>
</feature>
<evidence type="ECO:0000256" key="2">
    <source>
        <dbReference type="ARBA" id="ARBA00010506"/>
    </source>
</evidence>
<evidence type="ECO:0000256" key="7">
    <source>
        <dbReference type="ARBA" id="ARBA00023187"/>
    </source>
</evidence>
<dbReference type="PANTHER" id="PTHR45885:SF1">
    <property type="entry name" value="CELL DIVISION CYCLE 5-LIKE PROTEIN"/>
    <property type="match status" value="1"/>
</dbReference>
<evidence type="ECO:0000256" key="8">
    <source>
        <dbReference type="ARBA" id="ARBA00023242"/>
    </source>
</evidence>
<dbReference type="PANTHER" id="PTHR45885">
    <property type="entry name" value="CELL DIVISION CYCLE 5-LIKE PROTEIN"/>
    <property type="match status" value="1"/>
</dbReference>
<feature type="domain" description="HTH myb-type" evidence="12">
    <location>
        <begin position="52"/>
        <end position="106"/>
    </location>
</feature>
<dbReference type="AlphaFoldDB" id="A0A2P6QAF5"/>
<evidence type="ECO:0000256" key="4">
    <source>
        <dbReference type="ARBA" id="ARBA00022728"/>
    </source>
</evidence>
<dbReference type="GO" id="GO:0000974">
    <property type="term" value="C:Prp19 complex"/>
    <property type="evidence" value="ECO:0007669"/>
    <property type="project" value="InterPro"/>
</dbReference>
<dbReference type="InterPro" id="IPR047242">
    <property type="entry name" value="CDC5L/Cef1"/>
</dbReference>
<keyword evidence="7" id="KW-0508">mRNA splicing</keyword>
<name>A0A2P6QAF5_ROSCH</name>
<dbReference type="PROSITE" id="PS50090">
    <property type="entry name" value="MYB_LIKE"/>
    <property type="match status" value="2"/>
</dbReference>
<evidence type="ECO:0000256" key="6">
    <source>
        <dbReference type="ARBA" id="ARBA00023125"/>
    </source>
</evidence>
<dbReference type="OrthoDB" id="1410009at2759"/>
<evidence type="ECO:0000256" key="5">
    <source>
        <dbReference type="ARBA" id="ARBA00022737"/>
    </source>
</evidence>
<keyword evidence="9" id="KW-0175">Coiled coil</keyword>
<feature type="domain" description="HTH myb-type" evidence="12">
    <location>
        <begin position="1"/>
        <end position="51"/>
    </location>
</feature>
<comment type="caution">
    <text evidence="13">The sequence shown here is derived from an EMBL/GenBank/DDBJ whole genome shotgun (WGS) entry which is preliminary data.</text>
</comment>
<dbReference type="GO" id="GO:0005681">
    <property type="term" value="C:spliceosomal complex"/>
    <property type="evidence" value="ECO:0007669"/>
    <property type="project" value="UniProtKB-KW"/>
</dbReference>
<evidence type="ECO:0000256" key="10">
    <source>
        <dbReference type="SAM" id="MobiDB-lite"/>
    </source>
</evidence>
<accession>A0A2P6QAF5</accession>
<dbReference type="GO" id="GO:0000398">
    <property type="term" value="P:mRNA splicing, via spliceosome"/>
    <property type="evidence" value="ECO:0007669"/>
    <property type="project" value="InterPro"/>
</dbReference>
<dbReference type="InterPro" id="IPR017930">
    <property type="entry name" value="Myb_dom"/>
</dbReference>
<evidence type="ECO:0000313" key="13">
    <source>
        <dbReference type="EMBL" id="PRQ31147.1"/>
    </source>
</evidence>
<keyword evidence="6" id="KW-0238">DNA-binding</keyword>
<protein>
    <submittedName>
        <fullName evidence="13">Putative transcription factor MYB-HB-like family</fullName>
    </submittedName>
</protein>
<dbReference type="Gene3D" id="1.10.10.60">
    <property type="entry name" value="Homeodomain-like"/>
    <property type="match status" value="2"/>
</dbReference>
<sequence>MMIRGGLWKNTEDEILKVAVMKYGINEWDRISTLLNSKSAKQCKARWFQWLEPSIKKVEWTREEDEKLLHLAKLMPSQWRTIAKNVNGRTASQCIERYEKLLDAACNDNYEDPRRLRAGEIDPNPETRPARPDPVDMDEDEKEMLSEARARLANTKGKKAKRKAREAQLEEARRIASLQKRRELKAAGIDDKSTWNQQKRKRNGIDYNAEIPFEKKPPLGFYNVGDEDREVVLEQHDQFPLTIEELEGKRRVDVEAELRKQDIAKNKISNKLNIDDFSNVETVRKRSKLMLPAPQISDTELEEIAKMSNAGDLVGSENGFTDANYFGVTHATRRFGLTPSKGTVIRDELHINEGIDKDDGVNLKQLKCSQRFRINNLHKGLSNLPKPKSEYQIVVQPVPEDNEEAGHQALVTKKRSKVLNMRADEDKHGAVAVLPSTIEQADQIIRKELLSLKEHDCAKYPIDEKVVTTFEEDELREADSMIVEEAQYPGEAQKSCSPGCCLSSIAEDGNPVACLRSEFEKVQNEFEKVKKKAQIIENKVKVRTDGYEKRAKDVLWPKIEETFKQMDTATKELECFQALQKQEQLAATSRINNMWEEVQKQKELEQTLQKRYGDLVVKLEKKQHQSKGAVPKMLF</sequence>
<dbReference type="EMBL" id="PDCK01000043">
    <property type="protein sequence ID" value="PRQ31147.1"/>
    <property type="molecule type" value="Genomic_DNA"/>
</dbReference>
<dbReference type="InterPro" id="IPR001005">
    <property type="entry name" value="SANT/Myb"/>
</dbReference>
<keyword evidence="3" id="KW-0507">mRNA processing</keyword>
<evidence type="ECO:0000259" key="12">
    <source>
        <dbReference type="PROSITE" id="PS51294"/>
    </source>
</evidence>
<keyword evidence="4" id="KW-0747">Spliceosome</keyword>
<gene>
    <name evidence="13" type="ORF">RchiOBHm_Chr5g0032281</name>
</gene>
<dbReference type="STRING" id="74649.A0A2P6QAF5"/>
<evidence type="ECO:0000259" key="11">
    <source>
        <dbReference type="PROSITE" id="PS50090"/>
    </source>
</evidence>
<dbReference type="Pfam" id="PF11831">
    <property type="entry name" value="Myb_Cef"/>
    <property type="match status" value="1"/>
</dbReference>
<dbReference type="Proteomes" id="UP000238479">
    <property type="component" value="Chromosome 5"/>
</dbReference>
<comment type="subcellular location">
    <subcellularLocation>
        <location evidence="1">Nucleus</location>
    </subcellularLocation>
</comment>
<dbReference type="CDD" id="cd00167">
    <property type="entry name" value="SANT"/>
    <property type="match status" value="1"/>
</dbReference>
<dbReference type="SUPFAM" id="SSF46689">
    <property type="entry name" value="Homeodomain-like"/>
    <property type="match status" value="1"/>
</dbReference>
<dbReference type="Pfam" id="PF00249">
    <property type="entry name" value="Myb_DNA-binding"/>
    <property type="match status" value="2"/>
</dbReference>
<evidence type="ECO:0000256" key="3">
    <source>
        <dbReference type="ARBA" id="ARBA00022664"/>
    </source>
</evidence>
<dbReference type="PROSITE" id="PS51294">
    <property type="entry name" value="HTH_MYB"/>
    <property type="match status" value="2"/>
</dbReference>
<dbReference type="OMA" id="RMANTRG"/>
<dbReference type="InterPro" id="IPR021786">
    <property type="entry name" value="Cdc5p/Cef1_C"/>
</dbReference>
<dbReference type="SMART" id="SM00717">
    <property type="entry name" value="SANT"/>
    <property type="match status" value="2"/>
</dbReference>
<feature type="domain" description="Myb-like" evidence="11">
    <location>
        <begin position="1"/>
        <end position="51"/>
    </location>
</feature>
<dbReference type="CDD" id="cd11659">
    <property type="entry name" value="SANT_CDC5_II"/>
    <property type="match status" value="1"/>
</dbReference>
<comment type="similarity">
    <text evidence="2">Belongs to the CEF1 family.</text>
</comment>
<keyword evidence="14" id="KW-1185">Reference proteome</keyword>
<evidence type="ECO:0000256" key="9">
    <source>
        <dbReference type="SAM" id="Coils"/>
    </source>
</evidence>